<organism evidence="17 18">
    <name type="scientific">Podarcis lilfordi</name>
    <name type="common">Lilford's wall lizard</name>
    <dbReference type="NCBI Taxonomy" id="74358"/>
    <lineage>
        <taxon>Eukaryota</taxon>
        <taxon>Metazoa</taxon>
        <taxon>Chordata</taxon>
        <taxon>Craniata</taxon>
        <taxon>Vertebrata</taxon>
        <taxon>Euteleostomi</taxon>
        <taxon>Lepidosauria</taxon>
        <taxon>Squamata</taxon>
        <taxon>Bifurcata</taxon>
        <taxon>Unidentata</taxon>
        <taxon>Episquamata</taxon>
        <taxon>Laterata</taxon>
        <taxon>Lacertibaenia</taxon>
        <taxon>Lacertidae</taxon>
        <taxon>Podarcis</taxon>
    </lineage>
</organism>
<feature type="modified residue" description="2',4',5'-topaquinone" evidence="11">
    <location>
        <position position="948"/>
    </location>
</feature>
<dbReference type="GO" id="GO:0008131">
    <property type="term" value="F:primary methylamine oxidase activity"/>
    <property type="evidence" value="ECO:0007669"/>
    <property type="project" value="InterPro"/>
</dbReference>
<evidence type="ECO:0000256" key="6">
    <source>
        <dbReference type="ARBA" id="ARBA00023002"/>
    </source>
</evidence>
<keyword evidence="3 12" id="KW-0479">Metal-binding</keyword>
<dbReference type="Proteomes" id="UP001178461">
    <property type="component" value="Chromosome 13"/>
</dbReference>
<keyword evidence="18" id="KW-1185">Reference proteome</keyword>
<dbReference type="AlphaFoldDB" id="A0AA35PI37"/>
<dbReference type="FunFam" id="3.10.450.40:FF:000001">
    <property type="entry name" value="Amine oxidase"/>
    <property type="match status" value="2"/>
</dbReference>
<feature type="domain" description="Copper amine oxidase N2-terminal" evidence="15">
    <location>
        <begin position="70"/>
        <end position="144"/>
    </location>
</feature>
<feature type="domain" description="Copper amine oxidase catalytic" evidence="14">
    <location>
        <begin position="793"/>
        <end position="1194"/>
    </location>
</feature>
<dbReference type="Gene3D" id="3.10.450.40">
    <property type="match status" value="4"/>
</dbReference>
<dbReference type="InterPro" id="IPR049948">
    <property type="entry name" value="Cu_Am_ox_TPQ-bd"/>
</dbReference>
<dbReference type="InterPro" id="IPR015798">
    <property type="entry name" value="Cu_amine_oxidase_C"/>
</dbReference>
<feature type="domain" description="Copper amine oxidase catalytic" evidence="14">
    <location>
        <begin position="306"/>
        <end position="532"/>
    </location>
</feature>
<feature type="domain" description="Copper amine oxidase N3-terminal" evidence="16">
    <location>
        <begin position="165"/>
        <end position="257"/>
    </location>
</feature>
<dbReference type="InterPro" id="IPR000269">
    <property type="entry name" value="Cu_amine_oxidase"/>
</dbReference>
<proteinExistence type="inferred from homology"/>
<gene>
    <name evidence="17" type="ORF">PODLI_1B036235</name>
</gene>
<dbReference type="InterPro" id="IPR016182">
    <property type="entry name" value="Cu_amine_oxidase_N-reg"/>
</dbReference>
<evidence type="ECO:0000256" key="8">
    <source>
        <dbReference type="ARBA" id="ARBA00023157"/>
    </source>
</evidence>
<evidence type="ECO:0000256" key="3">
    <source>
        <dbReference type="ARBA" id="ARBA00022723"/>
    </source>
</evidence>
<keyword evidence="8" id="KW-1015">Disulfide bond</keyword>
<dbReference type="InterPro" id="IPR036460">
    <property type="entry name" value="Cu_amine_oxidase_C_sf"/>
</dbReference>
<comment type="cofactor">
    <cofactor evidence="1">
        <name>Ca(2+)</name>
        <dbReference type="ChEBI" id="CHEBI:29108"/>
    </cofactor>
</comment>
<keyword evidence="4 10" id="KW-0801">TPQ</keyword>
<keyword evidence="5" id="KW-0106">Calcium</keyword>
<dbReference type="Pfam" id="PF01179">
    <property type="entry name" value="Cu_amine_oxid"/>
    <property type="match status" value="2"/>
</dbReference>
<dbReference type="GO" id="GO:0005507">
    <property type="term" value="F:copper ion binding"/>
    <property type="evidence" value="ECO:0007669"/>
    <property type="project" value="InterPro"/>
</dbReference>
<dbReference type="EMBL" id="OX395138">
    <property type="protein sequence ID" value="CAI5789776.1"/>
    <property type="molecule type" value="Genomic_DNA"/>
</dbReference>
<dbReference type="SUPFAM" id="SSF54416">
    <property type="entry name" value="Amine oxidase N-terminal region"/>
    <property type="match status" value="4"/>
</dbReference>
<comment type="PTM">
    <text evidence="11 12">Topaquinone (TPQ) is generated by copper-dependent autoxidation of a specific tyrosyl residue.</text>
</comment>
<comment type="similarity">
    <text evidence="2 12">Belongs to the copper/topaquinone oxidase family.</text>
</comment>
<keyword evidence="6 12" id="KW-0560">Oxidoreductase</keyword>
<dbReference type="GO" id="GO:0005886">
    <property type="term" value="C:plasma membrane"/>
    <property type="evidence" value="ECO:0007669"/>
    <property type="project" value="TreeGrafter"/>
</dbReference>
<evidence type="ECO:0000256" key="11">
    <source>
        <dbReference type="PIRSR" id="PIRSR600269-51"/>
    </source>
</evidence>
<dbReference type="Pfam" id="PF02728">
    <property type="entry name" value="Cu_amine_oxidN3"/>
    <property type="match status" value="2"/>
</dbReference>
<keyword evidence="7 12" id="KW-0186">Copper</keyword>
<evidence type="ECO:0000313" key="17">
    <source>
        <dbReference type="EMBL" id="CAI5789776.1"/>
    </source>
</evidence>
<dbReference type="FunFam" id="3.10.450.40:FF:000003">
    <property type="entry name" value="Amine oxidase"/>
    <property type="match status" value="1"/>
</dbReference>
<dbReference type="FunFam" id="3.10.450.40:FF:000007">
    <property type="entry name" value="Amine oxidase"/>
    <property type="match status" value="1"/>
</dbReference>
<evidence type="ECO:0000256" key="4">
    <source>
        <dbReference type="ARBA" id="ARBA00022772"/>
    </source>
</evidence>
<dbReference type="InterPro" id="IPR049947">
    <property type="entry name" value="Cu_Am_Ox_Cu-bd"/>
</dbReference>
<feature type="active site" description="Schiff-base intermediate with substrate; via topaquinone" evidence="10">
    <location>
        <position position="948"/>
    </location>
</feature>
<feature type="signal peptide" evidence="13">
    <location>
        <begin position="1"/>
        <end position="28"/>
    </location>
</feature>
<dbReference type="FunFam" id="2.70.98.20:FF:000002">
    <property type="entry name" value="Amine oxidase"/>
    <property type="match status" value="1"/>
</dbReference>
<keyword evidence="13" id="KW-0732">Signal</keyword>
<evidence type="ECO:0000259" key="15">
    <source>
        <dbReference type="Pfam" id="PF02727"/>
    </source>
</evidence>
<evidence type="ECO:0000256" key="2">
    <source>
        <dbReference type="ARBA" id="ARBA00007983"/>
    </source>
</evidence>
<dbReference type="PANTHER" id="PTHR10638">
    <property type="entry name" value="COPPER AMINE OXIDASE"/>
    <property type="match status" value="1"/>
</dbReference>
<protein>
    <recommendedName>
        <fullName evidence="12">Amine oxidase</fullName>
        <ecNumber evidence="12">1.4.3.-</ecNumber>
    </recommendedName>
</protein>
<evidence type="ECO:0000256" key="12">
    <source>
        <dbReference type="RuleBase" id="RU000672"/>
    </source>
</evidence>
<dbReference type="SUPFAM" id="SSF49998">
    <property type="entry name" value="Amine oxidase catalytic domain"/>
    <property type="match status" value="2"/>
</dbReference>
<comment type="cofactor">
    <cofactor evidence="12">
        <name>Cu cation</name>
        <dbReference type="ChEBI" id="CHEBI:23378"/>
    </cofactor>
    <text evidence="12">Contains 1 topaquinone per subunit.</text>
</comment>
<dbReference type="GO" id="GO:0048038">
    <property type="term" value="F:quinone binding"/>
    <property type="evidence" value="ECO:0007669"/>
    <property type="project" value="InterPro"/>
</dbReference>
<evidence type="ECO:0000256" key="10">
    <source>
        <dbReference type="PIRSR" id="PIRSR600269-50"/>
    </source>
</evidence>
<evidence type="ECO:0000259" key="14">
    <source>
        <dbReference type="Pfam" id="PF01179"/>
    </source>
</evidence>
<accession>A0AA35PI37</accession>
<keyword evidence="9" id="KW-0325">Glycoprotein</keyword>
<feature type="domain" description="Copper amine oxidase N3-terminal" evidence="16">
    <location>
        <begin position="683"/>
        <end position="744"/>
    </location>
</feature>
<evidence type="ECO:0000256" key="7">
    <source>
        <dbReference type="ARBA" id="ARBA00023008"/>
    </source>
</evidence>
<dbReference type="GO" id="GO:0009308">
    <property type="term" value="P:amine metabolic process"/>
    <property type="evidence" value="ECO:0007669"/>
    <property type="project" value="UniProtKB-UniRule"/>
</dbReference>
<sequence length="1243" mass="139212">MNGKALLFMLLLALVVIFALVCVLLSRGENATWCGYQSQSFPEHLHSDCSQVFADLSQEEMARVALYLKSNLGASLEDASQAKPSDNCIYSIDLQLPPKAESLAFLDHGGIRPPRQALAVVYFGNQPTPNITEYVVGPLPEPTYHLDVTVQKYGGPLPYYRRPPLDAEYKQMARFLHGVAFPTAPSFMQQVLDYDGTNLAAMTTSPRGLKSGDRSTWLVLFQNVTGYFLHPVGLEVLLDHSSLDLSLWAVKKVFYGGHYFQDLAELEREFAEGRLQVEKVQKVPAEGGFASLKPKVSPAGPGPVNYEPQGPRYSVRSNQVLSSFWSFAFRMDVSRGPRLFDIRFKGQRVAYELSVQDTMSVYGSNSPGGMSIRYMDGSFGIGRLTFPLVRGVDCPYSATYLDVRSLAQAERPLVTRDALCVFEQDLGAPLRRHYSHLRSVFYGGLPATALVFRSVSSIGNYDYIWDFVFHPNGAIESKVRASGYISSSFLYGDGLDYGNRVGDHTLGNIHTHFVGYKVDLDVGGSQDSLSGKHNDQSLVFADLSTEEMAVVLKYLQSHLGLPLVDAYHANSSDNCVYYLDVEVPRKEQVLKFLDHGGPKPVRQALAVVYFGNQAEPNITEYVVGPLPAPTYHRDVTAEKYRGKLSYHGRTVMGNEYEQIGKFLLGGKLLEAATFFEQVFGHNGSDFAALTSAPRGFQSGDRATWFTLFQNIKGFFLHPVGFELLLNHSSLNISHWSVPKVFYNGQYYDGLQELEKEFKANRVKVAKVERVSSDGGFASIDRKVPSLGSGPLHYESCGPRYSVRNNQVISPSWSFAFRMDVNRGPSVYDVRFKGQRIVYQLSVQDAMSVYGSNCPGGMSTRYMDVNFAMGRYSYSLVRGVDCPYSATYLDAAYLIETVTPEVQKNSICVFEQNVEAPFRRHYSNLQSLYYGGLPASALVFRSVSTMGNYDYVWDFIFHPNGAIESKVRASGYITSSFLYGDGLDYGNRVADHTLGTIHTHFINYKVDLDVGGVQNSLLANDMTFEKVKVPWSPEHEINRMKLVKKVLDTEDKAAFRLHDDMPRYIYFASESKNKWGHNRGYRIQPISFFGDHLPETDPMERAISWGRYKLAVTKRKEEEPYSTSIYNQNDPWTPSVAFADFIDNETIVNEDLVAWITTGFLHIPHAEDVPNTVTLGNAVGFLLRPYNYFDDDPSIYSPDGVFFTSEQDPTSCDVNHLACLPKTAACLPNLPPFTYEGFQNLTRL</sequence>
<dbReference type="PANTHER" id="PTHR10638:SF4">
    <property type="entry name" value="RETINA-SPECIFIC COPPER AMINE OXIDASE"/>
    <property type="match status" value="1"/>
</dbReference>
<dbReference type="PROSITE" id="PS01164">
    <property type="entry name" value="COPPER_AMINE_OXID_1"/>
    <property type="match status" value="2"/>
</dbReference>
<evidence type="ECO:0000259" key="16">
    <source>
        <dbReference type="Pfam" id="PF02728"/>
    </source>
</evidence>
<dbReference type="Gene3D" id="2.70.98.20">
    <property type="entry name" value="Copper amine oxidase, catalytic domain"/>
    <property type="match status" value="2"/>
</dbReference>
<dbReference type="PROSITE" id="PS01165">
    <property type="entry name" value="COPPER_AMINE_OXID_2"/>
    <property type="match status" value="1"/>
</dbReference>
<dbReference type="Pfam" id="PF02727">
    <property type="entry name" value="Cu_amine_oxidN2"/>
    <property type="match status" value="2"/>
</dbReference>
<feature type="active site" description="Proton acceptor" evidence="10">
    <location>
        <position position="863"/>
    </location>
</feature>
<reference evidence="17" key="1">
    <citation type="submission" date="2022-12" db="EMBL/GenBank/DDBJ databases">
        <authorList>
            <person name="Alioto T."/>
            <person name="Alioto T."/>
            <person name="Gomez Garrido J."/>
        </authorList>
    </citation>
    <scope>NUCLEOTIDE SEQUENCE</scope>
</reference>
<name>A0AA35PI37_9SAUR</name>
<evidence type="ECO:0000313" key="18">
    <source>
        <dbReference type="Proteomes" id="UP001178461"/>
    </source>
</evidence>
<dbReference type="EC" id="1.4.3.-" evidence="12"/>
<evidence type="ECO:0000256" key="1">
    <source>
        <dbReference type="ARBA" id="ARBA00001913"/>
    </source>
</evidence>
<dbReference type="InterPro" id="IPR015800">
    <property type="entry name" value="Cu_amine_oxidase_N2"/>
</dbReference>
<evidence type="ECO:0000256" key="5">
    <source>
        <dbReference type="ARBA" id="ARBA00022837"/>
    </source>
</evidence>
<evidence type="ECO:0000256" key="9">
    <source>
        <dbReference type="ARBA" id="ARBA00023180"/>
    </source>
</evidence>
<evidence type="ECO:0000256" key="13">
    <source>
        <dbReference type="SAM" id="SignalP"/>
    </source>
</evidence>
<feature type="chain" id="PRO_5041309919" description="Amine oxidase" evidence="13">
    <location>
        <begin position="29"/>
        <end position="1243"/>
    </location>
</feature>
<feature type="domain" description="Copper amine oxidase N2-terminal" evidence="15">
    <location>
        <begin position="560"/>
        <end position="631"/>
    </location>
</feature>
<dbReference type="PRINTS" id="PR00766">
    <property type="entry name" value="CUDAOXIDASE"/>
</dbReference>
<dbReference type="InterPro" id="IPR015802">
    <property type="entry name" value="Cu_amine_oxidase_N3"/>
</dbReference>